<dbReference type="NCBIfam" id="TIGR02937">
    <property type="entry name" value="sigma70-ECF"/>
    <property type="match status" value="1"/>
</dbReference>
<dbReference type="InterPro" id="IPR007627">
    <property type="entry name" value="RNA_pol_sigma70_r2"/>
</dbReference>
<dbReference type="SUPFAM" id="SSF88946">
    <property type="entry name" value="Sigma2 domain of RNA polymerase sigma factors"/>
    <property type="match status" value="1"/>
</dbReference>
<feature type="domain" description="RNA polymerase sigma-70 region 2" evidence="5">
    <location>
        <begin position="10"/>
        <end position="77"/>
    </location>
</feature>
<keyword evidence="4" id="KW-0804">Transcription</keyword>
<evidence type="ECO:0000313" key="7">
    <source>
        <dbReference type="EMBL" id="PIP04813.1"/>
    </source>
</evidence>
<evidence type="ECO:0000313" key="8">
    <source>
        <dbReference type="Proteomes" id="UP000231388"/>
    </source>
</evidence>
<gene>
    <name evidence="7" type="ORF">COX53_00425</name>
</gene>
<dbReference type="AlphaFoldDB" id="A0A2G9XE93"/>
<name>A0A2G9XE93_UNCKA</name>
<feature type="domain" description="RNA polymerase sigma factor 70 region 4 type 2" evidence="6">
    <location>
        <begin position="104"/>
        <end position="151"/>
    </location>
</feature>
<organism evidence="7 8">
    <name type="scientific">candidate division WWE3 bacterium CG23_combo_of_CG06-09_8_20_14_all_40_14</name>
    <dbReference type="NCBI Taxonomy" id="1975095"/>
    <lineage>
        <taxon>Bacteria</taxon>
        <taxon>Katanobacteria</taxon>
    </lineage>
</organism>
<dbReference type="InterPro" id="IPR014284">
    <property type="entry name" value="RNA_pol_sigma-70_dom"/>
</dbReference>
<keyword evidence="3" id="KW-0731">Sigma factor</keyword>
<comment type="caution">
    <text evidence="7">The sequence shown here is derived from an EMBL/GenBank/DDBJ whole genome shotgun (WGS) entry which is preliminary data.</text>
</comment>
<evidence type="ECO:0000256" key="1">
    <source>
        <dbReference type="ARBA" id="ARBA00010641"/>
    </source>
</evidence>
<comment type="similarity">
    <text evidence="1">Belongs to the sigma-70 factor family. ECF subfamily.</text>
</comment>
<dbReference type="Proteomes" id="UP000231388">
    <property type="component" value="Unassembled WGS sequence"/>
</dbReference>
<sequence length="160" mass="18918">MPKKFNFEKIYKEYYPKILNMMKAKTSKIEDAEDITGIVFEKAFKGLSNFKWQGIPVSSWLYKIAKNSLIDFYRKKKETLTAENILELKSPALTIEQDIVSTLYFEQILKHLKPRDRKIIYMKFFEGHTNKSIAKKLKLTENNVAIIIYRVTKDLKKNLD</sequence>
<protein>
    <recommendedName>
        <fullName evidence="9">RNA polymerase sigma-70 region 2 domain-containing protein</fullName>
    </recommendedName>
</protein>
<evidence type="ECO:0000256" key="2">
    <source>
        <dbReference type="ARBA" id="ARBA00023015"/>
    </source>
</evidence>
<dbReference type="GO" id="GO:0006352">
    <property type="term" value="P:DNA-templated transcription initiation"/>
    <property type="evidence" value="ECO:0007669"/>
    <property type="project" value="InterPro"/>
</dbReference>
<dbReference type="InterPro" id="IPR039425">
    <property type="entry name" value="RNA_pol_sigma-70-like"/>
</dbReference>
<evidence type="ECO:0008006" key="9">
    <source>
        <dbReference type="Google" id="ProtNLM"/>
    </source>
</evidence>
<evidence type="ECO:0000259" key="6">
    <source>
        <dbReference type="Pfam" id="PF08281"/>
    </source>
</evidence>
<dbReference type="InterPro" id="IPR013249">
    <property type="entry name" value="RNA_pol_sigma70_r4_t2"/>
</dbReference>
<dbReference type="PANTHER" id="PTHR43133:SF51">
    <property type="entry name" value="RNA POLYMERASE SIGMA FACTOR"/>
    <property type="match status" value="1"/>
</dbReference>
<dbReference type="GO" id="GO:0016987">
    <property type="term" value="F:sigma factor activity"/>
    <property type="evidence" value="ECO:0007669"/>
    <property type="project" value="UniProtKB-KW"/>
</dbReference>
<evidence type="ECO:0000259" key="5">
    <source>
        <dbReference type="Pfam" id="PF04542"/>
    </source>
</evidence>
<dbReference type="InterPro" id="IPR036388">
    <property type="entry name" value="WH-like_DNA-bd_sf"/>
</dbReference>
<dbReference type="Gene3D" id="1.10.10.10">
    <property type="entry name" value="Winged helix-like DNA-binding domain superfamily/Winged helix DNA-binding domain"/>
    <property type="match status" value="1"/>
</dbReference>
<reference evidence="7 8" key="1">
    <citation type="submission" date="2017-09" db="EMBL/GenBank/DDBJ databases">
        <title>Depth-based differentiation of microbial function through sediment-hosted aquifers and enrichment of novel symbionts in the deep terrestrial subsurface.</title>
        <authorList>
            <person name="Probst A.J."/>
            <person name="Ladd B."/>
            <person name="Jarett J.K."/>
            <person name="Geller-Mcgrath D.E."/>
            <person name="Sieber C.M."/>
            <person name="Emerson J.B."/>
            <person name="Anantharaman K."/>
            <person name="Thomas B.C."/>
            <person name="Malmstrom R."/>
            <person name="Stieglmeier M."/>
            <person name="Klingl A."/>
            <person name="Woyke T."/>
            <person name="Ryan C.M."/>
            <person name="Banfield J.F."/>
        </authorList>
    </citation>
    <scope>NUCLEOTIDE SEQUENCE [LARGE SCALE GENOMIC DNA]</scope>
    <source>
        <strain evidence="7">CG23_combo_of_CG06-09_8_20_14_all_40_14</strain>
    </source>
</reference>
<evidence type="ECO:0000256" key="4">
    <source>
        <dbReference type="ARBA" id="ARBA00023163"/>
    </source>
</evidence>
<dbReference type="EMBL" id="PCQY01000006">
    <property type="protein sequence ID" value="PIP04813.1"/>
    <property type="molecule type" value="Genomic_DNA"/>
</dbReference>
<dbReference type="InterPro" id="IPR013325">
    <property type="entry name" value="RNA_pol_sigma_r2"/>
</dbReference>
<dbReference type="GO" id="GO:0003677">
    <property type="term" value="F:DNA binding"/>
    <property type="evidence" value="ECO:0007669"/>
    <property type="project" value="InterPro"/>
</dbReference>
<dbReference type="Gene3D" id="1.10.1740.10">
    <property type="match status" value="1"/>
</dbReference>
<dbReference type="SUPFAM" id="SSF88659">
    <property type="entry name" value="Sigma3 and sigma4 domains of RNA polymerase sigma factors"/>
    <property type="match status" value="1"/>
</dbReference>
<dbReference type="InterPro" id="IPR013324">
    <property type="entry name" value="RNA_pol_sigma_r3/r4-like"/>
</dbReference>
<dbReference type="PANTHER" id="PTHR43133">
    <property type="entry name" value="RNA POLYMERASE ECF-TYPE SIGMA FACTO"/>
    <property type="match status" value="1"/>
</dbReference>
<accession>A0A2G9XE93</accession>
<evidence type="ECO:0000256" key="3">
    <source>
        <dbReference type="ARBA" id="ARBA00023082"/>
    </source>
</evidence>
<dbReference type="Pfam" id="PF08281">
    <property type="entry name" value="Sigma70_r4_2"/>
    <property type="match status" value="1"/>
</dbReference>
<keyword evidence="2" id="KW-0805">Transcription regulation</keyword>
<proteinExistence type="inferred from homology"/>
<dbReference type="Pfam" id="PF04542">
    <property type="entry name" value="Sigma70_r2"/>
    <property type="match status" value="1"/>
</dbReference>